<evidence type="ECO:0000313" key="3">
    <source>
        <dbReference type="Proteomes" id="UP000326170"/>
    </source>
</evidence>
<dbReference type="Proteomes" id="UP000326170">
    <property type="component" value="Chromosome"/>
</dbReference>
<feature type="transmembrane region" description="Helical" evidence="1">
    <location>
        <begin position="21"/>
        <end position="54"/>
    </location>
</feature>
<dbReference type="AlphaFoldDB" id="A0A5P9NZW7"/>
<gene>
    <name evidence="2" type="ORF">GCU68_02115</name>
</gene>
<dbReference type="KEGG" id="nas:GCU68_02115"/>
<evidence type="ECO:0000256" key="1">
    <source>
        <dbReference type="SAM" id="Phobius"/>
    </source>
</evidence>
<sequence>MHGSLVLERVRSPRIAMFANLALVMTGSVLALLGVLDVITAVVIVGIGFAGVVISRMGHGDDHDGE</sequence>
<accession>A0A5P9NZW7</accession>
<proteinExistence type="predicted"/>
<keyword evidence="1" id="KW-1133">Transmembrane helix</keyword>
<reference evidence="2 3" key="1">
    <citation type="journal article" date="2007" name="Int. J. Syst. Evol. Microbiol.">
        <title>Natronorubrum sulfidifaciens sp. nov., an extremely haloalkaliphilic archaeon isolated from Aiding salt lake in Xin-Jiang, China.</title>
        <authorList>
            <person name="Cui H.L."/>
            <person name="Tohty D."/>
            <person name="Liu H.C."/>
            <person name="Liu S.J."/>
            <person name="Oren A."/>
            <person name="Zhou P.J."/>
        </authorList>
    </citation>
    <scope>NUCLEOTIDE SEQUENCE [LARGE SCALE GENOMIC DNA]</scope>
    <source>
        <strain evidence="2 3">7-3</strain>
    </source>
</reference>
<keyword evidence="1" id="KW-0812">Transmembrane</keyword>
<dbReference type="RefSeq" id="WP_152938817.1">
    <property type="nucleotide sequence ID" value="NZ_CP045488.1"/>
</dbReference>
<keyword evidence="3" id="KW-1185">Reference proteome</keyword>
<organism evidence="2 3">
    <name type="scientific">Natronorubrum aibiense</name>
    <dbReference type="NCBI Taxonomy" id="348826"/>
    <lineage>
        <taxon>Archaea</taxon>
        <taxon>Methanobacteriati</taxon>
        <taxon>Methanobacteriota</taxon>
        <taxon>Stenosarchaea group</taxon>
        <taxon>Halobacteria</taxon>
        <taxon>Halobacteriales</taxon>
        <taxon>Natrialbaceae</taxon>
        <taxon>Natronorubrum</taxon>
    </lineage>
</organism>
<evidence type="ECO:0000313" key="2">
    <source>
        <dbReference type="EMBL" id="QFU81435.1"/>
    </source>
</evidence>
<name>A0A5P9NZW7_9EURY</name>
<dbReference type="GeneID" id="42299806"/>
<dbReference type="OrthoDB" id="162839at2157"/>
<keyword evidence="1" id="KW-0472">Membrane</keyword>
<protein>
    <submittedName>
        <fullName evidence="2">Uncharacterized protein</fullName>
    </submittedName>
</protein>
<dbReference type="EMBL" id="CP045488">
    <property type="protein sequence ID" value="QFU81435.1"/>
    <property type="molecule type" value="Genomic_DNA"/>
</dbReference>